<organism evidence="9 10">
    <name type="scientific">Mycolicibacterium chlorophenolicum</name>
    <dbReference type="NCBI Taxonomy" id="37916"/>
    <lineage>
        <taxon>Bacteria</taxon>
        <taxon>Bacillati</taxon>
        <taxon>Actinomycetota</taxon>
        <taxon>Actinomycetes</taxon>
        <taxon>Mycobacteriales</taxon>
        <taxon>Mycobacteriaceae</taxon>
        <taxon>Mycolicibacterium</taxon>
    </lineage>
</organism>
<dbReference type="SMR" id="A0A0J6VVN9"/>
<protein>
    <submittedName>
        <fullName evidence="9">Thiol:disulfide interchange protein DsbE</fullName>
    </submittedName>
</protein>
<keyword evidence="3" id="KW-0812">Transmembrane</keyword>
<sequence length="206" mass="21429" precursor="true">MVPVRSLTALAAAGITTLTVAQFWPSHPPPSPNRSVADVTTRARPVPDGPGAPPCPTAATFAPVPALAGVRAQCLGSAGSVDVGEVVAGPPTLINLWASWCAPCREEMPVLDAYAAAPQAVRVIGVNVSDRPDAAESLVRDLRIRYPSLTDADDVQRALGAPPLLPLSYLIAANGTIRRLQDVLVFGDLEQVRTSVTAALQETGAR</sequence>
<evidence type="ECO:0000313" key="9">
    <source>
        <dbReference type="EMBL" id="KMO73477.1"/>
    </source>
</evidence>
<dbReference type="PANTHER" id="PTHR42852">
    <property type="entry name" value="THIOL:DISULFIDE INTERCHANGE PROTEIN DSBE"/>
    <property type="match status" value="1"/>
</dbReference>
<dbReference type="GO" id="GO:0017004">
    <property type="term" value="P:cytochrome complex assembly"/>
    <property type="evidence" value="ECO:0007669"/>
    <property type="project" value="UniProtKB-KW"/>
</dbReference>
<comment type="caution">
    <text evidence="9">The sequence shown here is derived from an EMBL/GenBank/DDBJ whole genome shotgun (WGS) entry which is preliminary data.</text>
</comment>
<dbReference type="AlphaFoldDB" id="A0A0J6VVN9"/>
<evidence type="ECO:0000313" key="10">
    <source>
        <dbReference type="Proteomes" id="UP000036513"/>
    </source>
</evidence>
<proteinExistence type="predicted"/>
<evidence type="ECO:0000256" key="5">
    <source>
        <dbReference type="ARBA" id="ARBA00023284"/>
    </source>
</evidence>
<dbReference type="Pfam" id="PF00578">
    <property type="entry name" value="AhpC-TSA"/>
    <property type="match status" value="1"/>
</dbReference>
<feature type="signal peptide" evidence="7">
    <location>
        <begin position="1"/>
        <end position="21"/>
    </location>
</feature>
<dbReference type="GO" id="GO:0016491">
    <property type="term" value="F:oxidoreductase activity"/>
    <property type="evidence" value="ECO:0007669"/>
    <property type="project" value="InterPro"/>
</dbReference>
<evidence type="ECO:0000256" key="6">
    <source>
        <dbReference type="SAM" id="MobiDB-lite"/>
    </source>
</evidence>
<dbReference type="InterPro" id="IPR000866">
    <property type="entry name" value="AhpC/TSA"/>
</dbReference>
<accession>A0A0J6VVN9</accession>
<feature type="region of interest" description="Disordered" evidence="6">
    <location>
        <begin position="24"/>
        <end position="50"/>
    </location>
</feature>
<keyword evidence="4" id="KW-1015">Disulfide bond</keyword>
<dbReference type="EMBL" id="JYNL01000039">
    <property type="protein sequence ID" value="KMO73477.1"/>
    <property type="molecule type" value="Genomic_DNA"/>
</dbReference>
<reference evidence="9 10" key="1">
    <citation type="journal article" date="2015" name="Genome Biol. Evol.">
        <title>Characterization of Three Mycobacterium spp. with Potential Use in Bioremediation by Genome Sequencing and Comparative Genomics.</title>
        <authorList>
            <person name="Das S."/>
            <person name="Pettersson B.M."/>
            <person name="Behra P.R."/>
            <person name="Ramesh M."/>
            <person name="Dasgupta S."/>
            <person name="Bhattacharya A."/>
            <person name="Kirsebom L.A."/>
        </authorList>
    </citation>
    <scope>NUCLEOTIDE SEQUENCE [LARGE SCALE GENOMIC DNA]</scope>
    <source>
        <strain evidence="9 10">DSM 43826</strain>
    </source>
</reference>
<dbReference type="PATRIC" id="fig|37916.4.peg.3777"/>
<keyword evidence="3" id="KW-0735">Signal-anchor</keyword>
<gene>
    <name evidence="9" type="primary">dsbE_2</name>
    <name evidence="9" type="ORF">MCHLDSM_03823</name>
</gene>
<name>A0A0J6VVN9_9MYCO</name>
<dbReference type="InterPro" id="IPR013766">
    <property type="entry name" value="Thioredoxin_domain"/>
</dbReference>
<keyword evidence="7" id="KW-0732">Signal</keyword>
<keyword evidence="10" id="KW-1185">Reference proteome</keyword>
<dbReference type="RefSeq" id="WP_048471274.1">
    <property type="nucleotide sequence ID" value="NZ_JYNL01000039.1"/>
</dbReference>
<keyword evidence="2" id="KW-0201">Cytochrome c-type biogenesis</keyword>
<dbReference type="Proteomes" id="UP000036513">
    <property type="component" value="Unassembled WGS sequence"/>
</dbReference>
<dbReference type="InterPro" id="IPR036249">
    <property type="entry name" value="Thioredoxin-like_sf"/>
</dbReference>
<evidence type="ECO:0000256" key="2">
    <source>
        <dbReference type="ARBA" id="ARBA00022748"/>
    </source>
</evidence>
<dbReference type="InterPro" id="IPR050553">
    <property type="entry name" value="Thioredoxin_ResA/DsbE_sf"/>
</dbReference>
<comment type="subcellular location">
    <subcellularLocation>
        <location evidence="1">Cell envelope</location>
    </subcellularLocation>
</comment>
<evidence type="ECO:0000259" key="8">
    <source>
        <dbReference type="PROSITE" id="PS51352"/>
    </source>
</evidence>
<evidence type="ECO:0000256" key="4">
    <source>
        <dbReference type="ARBA" id="ARBA00023157"/>
    </source>
</evidence>
<dbReference type="STRING" id="37916.MCHLDSM_03823"/>
<evidence type="ECO:0000256" key="7">
    <source>
        <dbReference type="SAM" id="SignalP"/>
    </source>
</evidence>
<feature type="domain" description="Thioredoxin" evidence="8">
    <location>
        <begin position="58"/>
        <end position="201"/>
    </location>
</feature>
<dbReference type="InterPro" id="IPR017937">
    <property type="entry name" value="Thioredoxin_CS"/>
</dbReference>
<evidence type="ECO:0000256" key="3">
    <source>
        <dbReference type="ARBA" id="ARBA00022968"/>
    </source>
</evidence>
<dbReference type="Gene3D" id="3.40.30.10">
    <property type="entry name" value="Glutaredoxin"/>
    <property type="match status" value="1"/>
</dbReference>
<dbReference type="PROSITE" id="PS51352">
    <property type="entry name" value="THIOREDOXIN_2"/>
    <property type="match status" value="1"/>
</dbReference>
<dbReference type="CDD" id="cd02966">
    <property type="entry name" value="TlpA_like_family"/>
    <property type="match status" value="1"/>
</dbReference>
<dbReference type="PANTHER" id="PTHR42852:SF6">
    <property type="entry name" value="THIOL:DISULFIDE INTERCHANGE PROTEIN DSBE"/>
    <property type="match status" value="1"/>
</dbReference>
<evidence type="ECO:0000256" key="1">
    <source>
        <dbReference type="ARBA" id="ARBA00004196"/>
    </source>
</evidence>
<dbReference type="GO" id="GO:0030313">
    <property type="term" value="C:cell envelope"/>
    <property type="evidence" value="ECO:0007669"/>
    <property type="project" value="UniProtKB-SubCell"/>
</dbReference>
<feature type="chain" id="PRO_5038946083" evidence="7">
    <location>
        <begin position="22"/>
        <end position="206"/>
    </location>
</feature>
<dbReference type="PROSITE" id="PS00194">
    <property type="entry name" value="THIOREDOXIN_1"/>
    <property type="match status" value="1"/>
</dbReference>
<dbReference type="SUPFAM" id="SSF52833">
    <property type="entry name" value="Thioredoxin-like"/>
    <property type="match status" value="1"/>
</dbReference>
<dbReference type="GO" id="GO:0016209">
    <property type="term" value="F:antioxidant activity"/>
    <property type="evidence" value="ECO:0007669"/>
    <property type="project" value="InterPro"/>
</dbReference>
<keyword evidence="5" id="KW-0676">Redox-active center</keyword>